<evidence type="ECO:0000313" key="2">
    <source>
        <dbReference type="Proteomes" id="UP000015241"/>
    </source>
</evidence>
<name>S8DRU6_FOMSC</name>
<dbReference type="EMBL" id="KE504208">
    <property type="protein sequence ID" value="EPS95392.1"/>
    <property type="molecule type" value="Genomic_DNA"/>
</dbReference>
<organism evidence="1 2">
    <name type="scientific">Fomitopsis schrenkii</name>
    <name type="common">Brown rot fungus</name>
    <dbReference type="NCBI Taxonomy" id="2126942"/>
    <lineage>
        <taxon>Eukaryota</taxon>
        <taxon>Fungi</taxon>
        <taxon>Dikarya</taxon>
        <taxon>Basidiomycota</taxon>
        <taxon>Agaricomycotina</taxon>
        <taxon>Agaricomycetes</taxon>
        <taxon>Polyporales</taxon>
        <taxon>Fomitopsis</taxon>
    </lineage>
</organism>
<accession>S8DRU6</accession>
<dbReference type="InParanoid" id="S8DRU6"/>
<gene>
    <name evidence="1" type="ORF">FOMPIDRAFT_1054203</name>
</gene>
<dbReference type="Proteomes" id="UP000015241">
    <property type="component" value="Unassembled WGS sequence"/>
</dbReference>
<protein>
    <submittedName>
        <fullName evidence="1">Uncharacterized protein</fullName>
    </submittedName>
</protein>
<dbReference type="HOGENOM" id="CLU_2333631_0_0_1"/>
<proteinExistence type="predicted"/>
<keyword evidence="2" id="KW-1185">Reference proteome</keyword>
<dbReference type="SUPFAM" id="SSF141130">
    <property type="entry name" value="Acetamidase/Formamidase-like"/>
    <property type="match status" value="1"/>
</dbReference>
<evidence type="ECO:0000313" key="1">
    <source>
        <dbReference type="EMBL" id="EPS95392.1"/>
    </source>
</evidence>
<reference evidence="1 2" key="1">
    <citation type="journal article" date="2012" name="Science">
        <title>The Paleozoic origin of enzymatic lignin decomposition reconstructed from 31 fungal genomes.</title>
        <authorList>
            <person name="Floudas D."/>
            <person name="Binder M."/>
            <person name="Riley R."/>
            <person name="Barry K."/>
            <person name="Blanchette R.A."/>
            <person name="Henrissat B."/>
            <person name="Martinez A.T."/>
            <person name="Otillar R."/>
            <person name="Spatafora J.W."/>
            <person name="Yadav J.S."/>
            <person name="Aerts A."/>
            <person name="Benoit I."/>
            <person name="Boyd A."/>
            <person name="Carlson A."/>
            <person name="Copeland A."/>
            <person name="Coutinho P.M."/>
            <person name="de Vries R.P."/>
            <person name="Ferreira P."/>
            <person name="Findley K."/>
            <person name="Foster B."/>
            <person name="Gaskell J."/>
            <person name="Glotzer D."/>
            <person name="Gorecki P."/>
            <person name="Heitman J."/>
            <person name="Hesse C."/>
            <person name="Hori C."/>
            <person name="Igarashi K."/>
            <person name="Jurgens J.A."/>
            <person name="Kallen N."/>
            <person name="Kersten P."/>
            <person name="Kohler A."/>
            <person name="Kuees U."/>
            <person name="Kumar T.K.A."/>
            <person name="Kuo A."/>
            <person name="LaButti K."/>
            <person name="Larrondo L.F."/>
            <person name="Lindquist E."/>
            <person name="Ling A."/>
            <person name="Lombard V."/>
            <person name="Lucas S."/>
            <person name="Lundell T."/>
            <person name="Martin R."/>
            <person name="McLaughlin D.J."/>
            <person name="Morgenstern I."/>
            <person name="Morin E."/>
            <person name="Murat C."/>
            <person name="Nagy L.G."/>
            <person name="Nolan M."/>
            <person name="Ohm R.A."/>
            <person name="Patyshakuliyeva A."/>
            <person name="Rokas A."/>
            <person name="Ruiz-Duenas F.J."/>
            <person name="Sabat G."/>
            <person name="Salamov A."/>
            <person name="Samejima M."/>
            <person name="Schmutz J."/>
            <person name="Slot J.C."/>
            <person name="St John F."/>
            <person name="Stenlid J."/>
            <person name="Sun H."/>
            <person name="Sun S."/>
            <person name="Syed K."/>
            <person name="Tsang A."/>
            <person name="Wiebenga A."/>
            <person name="Young D."/>
            <person name="Pisabarro A."/>
            <person name="Eastwood D.C."/>
            <person name="Martin F."/>
            <person name="Cullen D."/>
            <person name="Grigoriev I.V."/>
            <person name="Hibbett D.S."/>
        </authorList>
    </citation>
    <scope>NUCLEOTIDE SEQUENCE</scope>
    <source>
        <strain evidence="2">FP-58527</strain>
    </source>
</reference>
<dbReference type="AlphaFoldDB" id="S8DRU6"/>
<sequence>MHILVTHWQSGYAAQGDGEVCDTAFHTSVRLTVLKARQVPPVQLAPCTSPASEDYVSATCAGPDIPKAARTAACTMITVFHAADARDGRRSQLHRTSP</sequence>